<evidence type="ECO:0000256" key="6">
    <source>
        <dbReference type="ARBA" id="ARBA00022967"/>
    </source>
</evidence>
<feature type="transmembrane region" description="Helical" evidence="11">
    <location>
        <begin position="175"/>
        <end position="191"/>
    </location>
</feature>
<keyword evidence="9 11" id="KW-0472">Membrane</keyword>
<dbReference type="PANTHER" id="PTHR30578:SF0">
    <property type="entry name" value="ION-TRANSLOCATING OXIDOREDUCTASE COMPLEX SUBUNIT D"/>
    <property type="match status" value="1"/>
</dbReference>
<evidence type="ECO:0000256" key="3">
    <source>
        <dbReference type="ARBA" id="ARBA00022630"/>
    </source>
</evidence>
<keyword evidence="2" id="KW-0597">Phosphoprotein</keyword>
<evidence type="ECO:0000256" key="2">
    <source>
        <dbReference type="ARBA" id="ARBA00022553"/>
    </source>
</evidence>
<dbReference type="InterPro" id="IPR004338">
    <property type="entry name" value="NqrB/RnfD"/>
</dbReference>
<feature type="transmembrane region" description="Helical" evidence="11">
    <location>
        <begin position="198"/>
        <end position="216"/>
    </location>
</feature>
<name>A0A520RY62_9GAMM</name>
<dbReference type="GO" id="GO:0005886">
    <property type="term" value="C:plasma membrane"/>
    <property type="evidence" value="ECO:0007669"/>
    <property type="project" value="TreeGrafter"/>
</dbReference>
<reference evidence="12 13" key="1">
    <citation type="submission" date="2019-02" db="EMBL/GenBank/DDBJ databases">
        <title>Prokaryotic population dynamics and viral predation in marine succession experiment using metagenomics: the confinement effect.</title>
        <authorList>
            <person name="Haro-Moreno J.M."/>
            <person name="Rodriguez-Valera F."/>
            <person name="Lopez-Perez M."/>
        </authorList>
    </citation>
    <scope>NUCLEOTIDE SEQUENCE [LARGE SCALE GENOMIC DNA]</scope>
    <source>
        <strain evidence="12">MED-G158</strain>
    </source>
</reference>
<keyword evidence="5 11" id="KW-0812">Transmembrane</keyword>
<evidence type="ECO:0000256" key="9">
    <source>
        <dbReference type="ARBA" id="ARBA00023136"/>
    </source>
</evidence>
<protein>
    <submittedName>
        <fullName evidence="12">RnfABCDGE type electron transport complex subunit D</fullName>
    </submittedName>
</protein>
<feature type="non-terminal residue" evidence="12">
    <location>
        <position position="1"/>
    </location>
</feature>
<evidence type="ECO:0000256" key="11">
    <source>
        <dbReference type="SAM" id="Phobius"/>
    </source>
</evidence>
<evidence type="ECO:0000256" key="1">
    <source>
        <dbReference type="ARBA" id="ARBA00022448"/>
    </source>
</evidence>
<evidence type="ECO:0000256" key="4">
    <source>
        <dbReference type="ARBA" id="ARBA00022643"/>
    </source>
</evidence>
<feature type="transmembrane region" description="Helical" evidence="11">
    <location>
        <begin position="228"/>
        <end position="246"/>
    </location>
</feature>
<organism evidence="12 13">
    <name type="scientific">OM182 bacterium</name>
    <dbReference type="NCBI Taxonomy" id="2510334"/>
    <lineage>
        <taxon>Bacteria</taxon>
        <taxon>Pseudomonadati</taxon>
        <taxon>Pseudomonadota</taxon>
        <taxon>Gammaproteobacteria</taxon>
        <taxon>OMG group</taxon>
        <taxon>OM182 clade</taxon>
    </lineage>
</organism>
<dbReference type="Pfam" id="PF03116">
    <property type="entry name" value="NQR2_RnfD_RnfE"/>
    <property type="match status" value="1"/>
</dbReference>
<dbReference type="AlphaFoldDB" id="A0A520RY62"/>
<dbReference type="GO" id="GO:0055085">
    <property type="term" value="P:transmembrane transport"/>
    <property type="evidence" value="ECO:0007669"/>
    <property type="project" value="InterPro"/>
</dbReference>
<keyword evidence="4" id="KW-0288">FMN</keyword>
<evidence type="ECO:0000313" key="13">
    <source>
        <dbReference type="Proteomes" id="UP000320404"/>
    </source>
</evidence>
<evidence type="ECO:0000256" key="10">
    <source>
        <dbReference type="SAM" id="MobiDB-lite"/>
    </source>
</evidence>
<keyword evidence="8 11" id="KW-1133">Transmembrane helix</keyword>
<feature type="transmembrane region" description="Helical" evidence="11">
    <location>
        <begin position="28"/>
        <end position="45"/>
    </location>
</feature>
<proteinExistence type="predicted"/>
<keyword evidence="6" id="KW-1278">Translocase</keyword>
<dbReference type="PANTHER" id="PTHR30578">
    <property type="entry name" value="ELECTRON TRANSPORT COMPLEX PROTEIN RNFD"/>
    <property type="match status" value="1"/>
</dbReference>
<feature type="transmembrane region" description="Helical" evidence="11">
    <location>
        <begin position="281"/>
        <end position="299"/>
    </location>
</feature>
<dbReference type="Proteomes" id="UP000320404">
    <property type="component" value="Unassembled WGS sequence"/>
</dbReference>
<evidence type="ECO:0000313" key="12">
    <source>
        <dbReference type="EMBL" id="RZO75186.1"/>
    </source>
</evidence>
<feature type="region of interest" description="Disordered" evidence="10">
    <location>
        <begin position="309"/>
        <end position="332"/>
    </location>
</feature>
<evidence type="ECO:0000256" key="7">
    <source>
        <dbReference type="ARBA" id="ARBA00022982"/>
    </source>
</evidence>
<dbReference type="NCBIfam" id="TIGR01946">
    <property type="entry name" value="rnfD"/>
    <property type="match status" value="1"/>
</dbReference>
<evidence type="ECO:0000256" key="5">
    <source>
        <dbReference type="ARBA" id="ARBA00022692"/>
    </source>
</evidence>
<sequence length="332" mass="35678">IINLLVSSVLALAFEALALKARGLPIKYHLADSSVLVTALLFAVAVPPGSPWWLLGMGIGFAVALGKHVYGGLGHNVFNPAMAGYLFLLLAFPLEMTTWYLSEAALNLGSSASPLGLSALLQNLQLTFPFLANSLDIDGLAMATPLIESKMSLQSAINRALAEELPVLSRSAETGWEWINIAYLVGGLFLLARRVISWHIPFSIIATVICWSGFFYSDGSSSVMGTPYLHLFGSATMIGAFFIATDPVSAATSNPAKIAYGIIIGSSIYAVRVWGSYLDSIAIAVLFGNFFAPLLDHFFRPRIYGQGAGRKLHKPKAPDNPLSTQEAMHERT</sequence>
<dbReference type="EMBL" id="SHAH01000066">
    <property type="protein sequence ID" value="RZO75186.1"/>
    <property type="molecule type" value="Genomic_DNA"/>
</dbReference>
<accession>A0A520RY62</accession>
<keyword evidence="7" id="KW-0249">Electron transport</keyword>
<dbReference type="InterPro" id="IPR011303">
    <property type="entry name" value="RnfD_bac"/>
</dbReference>
<comment type="caution">
    <text evidence="12">The sequence shown here is derived from an EMBL/GenBank/DDBJ whole genome shotgun (WGS) entry which is preliminary data.</text>
</comment>
<dbReference type="GO" id="GO:0022900">
    <property type="term" value="P:electron transport chain"/>
    <property type="evidence" value="ECO:0007669"/>
    <property type="project" value="InterPro"/>
</dbReference>
<keyword evidence="3" id="KW-0285">Flavoprotein</keyword>
<keyword evidence="1" id="KW-0813">Transport</keyword>
<gene>
    <name evidence="12" type="ORF">EVA69_04675</name>
</gene>
<evidence type="ECO:0000256" key="8">
    <source>
        <dbReference type="ARBA" id="ARBA00022989"/>
    </source>
</evidence>